<protein>
    <recommendedName>
        <fullName evidence="3 5">Flagellar hook protein FlgE</fullName>
    </recommendedName>
</protein>
<dbReference type="Pfam" id="PF22692">
    <property type="entry name" value="LlgE_F_G_D1"/>
    <property type="match status" value="1"/>
</dbReference>
<evidence type="ECO:0000256" key="5">
    <source>
        <dbReference type="RuleBase" id="RU362116"/>
    </source>
</evidence>
<evidence type="ECO:0000313" key="11">
    <source>
        <dbReference type="Proteomes" id="UP000276437"/>
    </source>
</evidence>
<name>A0A348AQ31_9FIRM</name>
<dbReference type="Pfam" id="PF00460">
    <property type="entry name" value="Flg_bb_rod"/>
    <property type="match status" value="1"/>
</dbReference>
<evidence type="ECO:0000259" key="6">
    <source>
        <dbReference type="Pfam" id="PF00460"/>
    </source>
</evidence>
<dbReference type="SUPFAM" id="SSF117143">
    <property type="entry name" value="Flagellar hook protein flgE"/>
    <property type="match status" value="1"/>
</dbReference>
<dbReference type="Gene3D" id="2.60.98.20">
    <property type="entry name" value="Flagellar hook protein FlgE"/>
    <property type="match status" value="1"/>
</dbReference>
<dbReference type="InterPro" id="IPR019776">
    <property type="entry name" value="Flagellar_basal_body_rod_CS"/>
</dbReference>
<dbReference type="AlphaFoldDB" id="A0A348AQ31"/>
<reference evidence="10 11" key="1">
    <citation type="journal article" date="2018" name="Int. J. Syst. Evol. Microbiol.">
        <title>Methylomusa anaerophila gen. nov., sp. nov., an anaerobic methanol-utilizing bacterium isolated from a microbial fuel cell.</title>
        <authorList>
            <person name="Amano N."/>
            <person name="Yamamuro A."/>
            <person name="Miyahara M."/>
            <person name="Kouzuma A."/>
            <person name="Abe T."/>
            <person name="Watanabe K."/>
        </authorList>
    </citation>
    <scope>NUCLEOTIDE SEQUENCE [LARGE SCALE GENOMIC DNA]</scope>
    <source>
        <strain evidence="10 11">MMFC1</strain>
    </source>
</reference>
<dbReference type="InterPro" id="IPR010930">
    <property type="entry name" value="Flg_bb/hook_C_dom"/>
</dbReference>
<accession>A0A348AQ31</accession>
<keyword evidence="10" id="KW-0966">Cell projection</keyword>
<organism evidence="10 11">
    <name type="scientific">Methylomusa anaerophila</name>
    <dbReference type="NCBI Taxonomy" id="1930071"/>
    <lineage>
        <taxon>Bacteria</taxon>
        <taxon>Bacillati</taxon>
        <taxon>Bacillota</taxon>
        <taxon>Negativicutes</taxon>
        <taxon>Selenomonadales</taxon>
        <taxon>Sporomusaceae</taxon>
        <taxon>Methylomusa</taxon>
    </lineage>
</organism>
<feature type="domain" description="Flagellar hook protein FlgE/F/G-like D1" evidence="9">
    <location>
        <begin position="95"/>
        <end position="158"/>
    </location>
</feature>
<keyword evidence="11" id="KW-1185">Reference proteome</keyword>
<comment type="similarity">
    <text evidence="2 5">Belongs to the flagella basal body rod proteins family.</text>
</comment>
<dbReference type="GO" id="GO:0009425">
    <property type="term" value="C:bacterial-type flagellum basal body"/>
    <property type="evidence" value="ECO:0007669"/>
    <property type="project" value="UniProtKB-SubCell"/>
</dbReference>
<dbReference type="NCBIfam" id="TIGR03506">
    <property type="entry name" value="FlgEFG_subfam"/>
    <property type="match status" value="1"/>
</dbReference>
<comment type="function">
    <text evidence="5">A flexible structure which links the flagellar filament to the drive apparatus in the basal body.</text>
</comment>
<dbReference type="GO" id="GO:0071978">
    <property type="term" value="P:bacterial-type flagellum-dependent swarming motility"/>
    <property type="evidence" value="ECO:0007669"/>
    <property type="project" value="TreeGrafter"/>
</dbReference>
<dbReference type="GO" id="GO:0005829">
    <property type="term" value="C:cytosol"/>
    <property type="evidence" value="ECO:0007669"/>
    <property type="project" value="TreeGrafter"/>
</dbReference>
<dbReference type="Proteomes" id="UP000276437">
    <property type="component" value="Chromosome"/>
</dbReference>
<dbReference type="InterPro" id="IPR037925">
    <property type="entry name" value="FlgE/F/G-like"/>
</dbReference>
<dbReference type="InterPro" id="IPR001444">
    <property type="entry name" value="Flag_bb_rod_N"/>
</dbReference>
<feature type="domain" description="Flagellar basal body rod protein N-terminal" evidence="6">
    <location>
        <begin position="8"/>
        <end position="35"/>
    </location>
</feature>
<evidence type="ECO:0000256" key="2">
    <source>
        <dbReference type="ARBA" id="ARBA00009677"/>
    </source>
</evidence>
<evidence type="ECO:0000259" key="7">
    <source>
        <dbReference type="Pfam" id="PF06429"/>
    </source>
</evidence>
<evidence type="ECO:0000259" key="9">
    <source>
        <dbReference type="Pfam" id="PF22692"/>
    </source>
</evidence>
<dbReference type="KEGG" id="mana:MAMMFC1_03888"/>
<gene>
    <name evidence="10" type="primary">flgE_2</name>
    <name evidence="10" type="ORF">MAMMFC1_03888</name>
</gene>
<dbReference type="Pfam" id="PF07559">
    <property type="entry name" value="FlgE_D2"/>
    <property type="match status" value="1"/>
</dbReference>
<proteinExistence type="inferred from homology"/>
<dbReference type="GO" id="GO:0009424">
    <property type="term" value="C:bacterial-type flagellum hook"/>
    <property type="evidence" value="ECO:0007669"/>
    <property type="project" value="TreeGrafter"/>
</dbReference>
<dbReference type="Pfam" id="PF06429">
    <property type="entry name" value="Flg_bbr_C"/>
    <property type="match status" value="1"/>
</dbReference>
<comment type="subcellular location">
    <subcellularLocation>
        <location evidence="1 5">Bacterial flagellum basal body</location>
    </subcellularLocation>
</comment>
<keyword evidence="10" id="KW-0969">Cilium</keyword>
<feature type="domain" description="Flagellar basal-body/hook protein C-terminal" evidence="7">
    <location>
        <begin position="392"/>
        <end position="434"/>
    </location>
</feature>
<dbReference type="InterPro" id="IPR011491">
    <property type="entry name" value="FlgE_D2"/>
</dbReference>
<dbReference type="InterPro" id="IPR020013">
    <property type="entry name" value="Flagellar_FlgE/F/G"/>
</dbReference>
<dbReference type="InterPro" id="IPR053967">
    <property type="entry name" value="LlgE_F_G-like_D1"/>
</dbReference>
<dbReference type="PROSITE" id="PS00588">
    <property type="entry name" value="FLAGELLA_BB_ROD"/>
    <property type="match status" value="1"/>
</dbReference>
<dbReference type="EMBL" id="AP018449">
    <property type="protein sequence ID" value="BBB93179.1"/>
    <property type="molecule type" value="Genomic_DNA"/>
</dbReference>
<evidence type="ECO:0000256" key="1">
    <source>
        <dbReference type="ARBA" id="ARBA00004117"/>
    </source>
</evidence>
<feature type="domain" description="Flagellar hook protein FlgE D2" evidence="8">
    <location>
        <begin position="192"/>
        <end position="316"/>
    </location>
</feature>
<dbReference type="PANTHER" id="PTHR30435">
    <property type="entry name" value="FLAGELLAR PROTEIN"/>
    <property type="match status" value="1"/>
</dbReference>
<sequence length="436" mass="45388">MMRSLFSGVAGLKNHQTRMDVIGNNIANVNTVGFKASRVTFQDVLSQTMQGASAPQGDRGGSNPMQVGLGVGVASIDTLFTESSFQPTGKQEDLAIQGNGLFILADGNNQYYTRAGNFDYDTLGNYTMQGNGLKVQGWMADANGVIDTSTPLTGITIPVGQAMPAKATSDPVPASFPKGGVTFQGNLAADVETTAVDPNASLTNTTITVYDAQGNAHKIGGTFAKTGANTWTWTPNATADTGATVAGASTIVFDAATGRCFDTTTSTYEGATVIGAITVTPVAPIGAPAFTFNPDFSALTQFGGESTANSVTQTGYAAGSLLNKTISTDGVITGRFSNGMSMDLAQIAMATFNNPGGLVKEADTLFSKSNNSGEPRIGIANTGGRGSFRPESLEMSNVNLAEEFSNMIITQRGFQANSRIITTTDEMLQDLTNLKR</sequence>
<keyword evidence="10" id="KW-0282">Flagellum</keyword>
<dbReference type="PANTHER" id="PTHR30435:SF1">
    <property type="entry name" value="FLAGELLAR HOOK PROTEIN FLGE"/>
    <property type="match status" value="1"/>
</dbReference>
<dbReference type="InterPro" id="IPR037058">
    <property type="entry name" value="Falgellar_hook_FlgE_sf"/>
</dbReference>
<evidence type="ECO:0000256" key="4">
    <source>
        <dbReference type="ARBA" id="ARBA00023143"/>
    </source>
</evidence>
<evidence type="ECO:0000259" key="8">
    <source>
        <dbReference type="Pfam" id="PF07559"/>
    </source>
</evidence>
<dbReference type="OrthoDB" id="9804559at2"/>
<evidence type="ECO:0000256" key="3">
    <source>
        <dbReference type="ARBA" id="ARBA00019015"/>
    </source>
</evidence>
<keyword evidence="4 5" id="KW-0975">Bacterial flagellum</keyword>
<dbReference type="RefSeq" id="WP_126310043.1">
    <property type="nucleotide sequence ID" value="NZ_AP018449.1"/>
</dbReference>
<evidence type="ECO:0000313" key="10">
    <source>
        <dbReference type="EMBL" id="BBB93179.1"/>
    </source>
</evidence>